<dbReference type="GO" id="GO:0005794">
    <property type="term" value="C:Golgi apparatus"/>
    <property type="evidence" value="ECO:0007669"/>
    <property type="project" value="TreeGrafter"/>
</dbReference>
<dbReference type="GO" id="GO:0052325">
    <property type="term" value="P:cell wall pectin biosynthetic process"/>
    <property type="evidence" value="ECO:0007669"/>
    <property type="project" value="TreeGrafter"/>
</dbReference>
<reference evidence="1 2" key="1">
    <citation type="journal article" date="2017" name="Mol. Biol. Evol.">
        <title>The 4-celled Tetrabaena socialis nuclear genome reveals the essential components for genetic control of cell number at the origin of multicellularity in the volvocine lineage.</title>
        <authorList>
            <person name="Featherston J."/>
            <person name="Arakaki Y."/>
            <person name="Hanschen E.R."/>
            <person name="Ferris P.J."/>
            <person name="Michod R.E."/>
            <person name="Olson B.J.S.C."/>
            <person name="Nozaki H."/>
            <person name="Durand P.M."/>
        </authorList>
    </citation>
    <scope>NUCLEOTIDE SEQUENCE [LARGE SCALE GENOMIC DNA]</scope>
    <source>
        <strain evidence="1 2">NIES-571</strain>
    </source>
</reference>
<dbReference type="OrthoDB" id="540503at2759"/>
<dbReference type="PANTHER" id="PTHR46936:SF1">
    <property type="entry name" value="ARABINOSYLTRANSFERASE XEG113"/>
    <property type="match status" value="1"/>
</dbReference>
<comment type="caution">
    <text evidence="1">The sequence shown here is derived from an EMBL/GenBank/DDBJ whole genome shotgun (WGS) entry which is preliminary data.</text>
</comment>
<sequence>MLQRAEIPAPASPPFTCSESMSMPTSLSILTSTSIFICIPNFVCIFLDNERTPAEVKDGPLVVTAKPDATEASREGNLVTIPANLPSDRLLAALQPFLGAPPAAAAAAAAGTVGTPPPPPKRVHFTNPRLAFGGWSDTAVAVEYERHAGALGVKWCCRPNKVAEKHGKELHHQFVVRRSQP</sequence>
<dbReference type="EMBL" id="PGGS01001392">
    <property type="protein sequence ID" value="PNH00458.1"/>
    <property type="molecule type" value="Genomic_DNA"/>
</dbReference>
<accession>A0A2J7ZJL4</accession>
<dbReference type="GO" id="GO:0052636">
    <property type="term" value="F:arabinosyltransferase activity"/>
    <property type="evidence" value="ECO:0007669"/>
    <property type="project" value="TreeGrafter"/>
</dbReference>
<keyword evidence="2" id="KW-1185">Reference proteome</keyword>
<proteinExistence type="predicted"/>
<evidence type="ECO:0000313" key="2">
    <source>
        <dbReference type="Proteomes" id="UP000236333"/>
    </source>
</evidence>
<dbReference type="Proteomes" id="UP000236333">
    <property type="component" value="Unassembled WGS sequence"/>
</dbReference>
<dbReference type="PANTHER" id="PTHR46936">
    <property type="entry name" value="ARABINOSYLTRANSFERASE XEG113"/>
    <property type="match status" value="1"/>
</dbReference>
<gene>
    <name evidence="1" type="ORF">TSOC_013718</name>
</gene>
<organism evidence="1 2">
    <name type="scientific">Tetrabaena socialis</name>
    <dbReference type="NCBI Taxonomy" id="47790"/>
    <lineage>
        <taxon>Eukaryota</taxon>
        <taxon>Viridiplantae</taxon>
        <taxon>Chlorophyta</taxon>
        <taxon>core chlorophytes</taxon>
        <taxon>Chlorophyceae</taxon>
        <taxon>CS clade</taxon>
        <taxon>Chlamydomonadales</taxon>
        <taxon>Tetrabaenaceae</taxon>
        <taxon>Tetrabaena</taxon>
    </lineage>
</organism>
<name>A0A2J7ZJL4_9CHLO</name>
<evidence type="ECO:0000313" key="1">
    <source>
        <dbReference type="EMBL" id="PNH00458.1"/>
    </source>
</evidence>
<protein>
    <submittedName>
        <fullName evidence="1">Uncharacterized protein</fullName>
    </submittedName>
</protein>
<dbReference type="InterPro" id="IPR053250">
    <property type="entry name" value="Glycosyltransferase_77"/>
</dbReference>
<dbReference type="AlphaFoldDB" id="A0A2J7ZJL4"/>